<dbReference type="AlphaFoldDB" id="A0A7H9BHX7"/>
<dbReference type="EMBL" id="CP058627">
    <property type="protein sequence ID" value="QLG88225.1"/>
    <property type="molecule type" value="Genomic_DNA"/>
</dbReference>
<evidence type="ECO:0000313" key="8">
    <source>
        <dbReference type="Proteomes" id="UP000509597"/>
    </source>
</evidence>
<evidence type="ECO:0000256" key="2">
    <source>
        <dbReference type="ARBA" id="ARBA00007656"/>
    </source>
</evidence>
<dbReference type="PANTHER" id="PTHR47245:SF2">
    <property type="entry name" value="PEPTIDYL-PROLYL CIS-TRANS ISOMERASE HP_0175-RELATED"/>
    <property type="match status" value="1"/>
</dbReference>
<dbReference type="InterPro" id="IPR027304">
    <property type="entry name" value="Trigger_fact/SurA_dom_sf"/>
</dbReference>
<protein>
    <recommendedName>
        <fullName evidence="3">peptidylprolyl isomerase</fullName>
        <ecNumber evidence="3">5.2.1.8</ecNumber>
    </recommendedName>
</protein>
<dbReference type="Pfam" id="PF13145">
    <property type="entry name" value="Rotamase_2"/>
    <property type="match status" value="1"/>
</dbReference>
<dbReference type="Proteomes" id="UP000509597">
    <property type="component" value="Chromosome"/>
</dbReference>
<dbReference type="Gene3D" id="1.10.8.1040">
    <property type="match status" value="1"/>
</dbReference>
<evidence type="ECO:0000256" key="1">
    <source>
        <dbReference type="ARBA" id="ARBA00000971"/>
    </source>
</evidence>
<dbReference type="InterPro" id="IPR050245">
    <property type="entry name" value="PrsA_foldase"/>
</dbReference>
<name>A0A7H9BHX7_9NEIS</name>
<accession>A0A7H9BHX7</accession>
<dbReference type="InterPro" id="IPR000297">
    <property type="entry name" value="PPIase_PpiC"/>
</dbReference>
<feature type="region of interest" description="Disordered" evidence="5">
    <location>
        <begin position="273"/>
        <end position="298"/>
    </location>
</feature>
<gene>
    <name evidence="7" type="primary">epsD</name>
    <name evidence="7" type="ORF">HQ393_08155</name>
</gene>
<dbReference type="GO" id="GO:0003755">
    <property type="term" value="F:peptidyl-prolyl cis-trans isomerase activity"/>
    <property type="evidence" value="ECO:0007669"/>
    <property type="project" value="UniProtKB-KW"/>
</dbReference>
<dbReference type="RefSeq" id="WP_179358303.1">
    <property type="nucleotide sequence ID" value="NZ_CP058627.1"/>
</dbReference>
<dbReference type="PROSITE" id="PS51257">
    <property type="entry name" value="PROKAR_LIPOPROTEIN"/>
    <property type="match status" value="1"/>
</dbReference>
<dbReference type="PANTHER" id="PTHR47245">
    <property type="entry name" value="PEPTIDYLPROLYL ISOMERASE"/>
    <property type="match status" value="1"/>
</dbReference>
<proteinExistence type="inferred from homology"/>
<evidence type="ECO:0000256" key="5">
    <source>
        <dbReference type="SAM" id="MobiDB-lite"/>
    </source>
</evidence>
<dbReference type="KEGG" id="chiz:HQ393_08155"/>
<keyword evidence="8" id="KW-1185">Reference proteome</keyword>
<comment type="similarity">
    <text evidence="2">Belongs to the PpiC/parvulin rotamase family.</text>
</comment>
<sequence length="298" mass="32240">MNVKPLVLAVLIACSLTACNDKDEKKSPSQVLAKVNDAEITVHQLNFVLGQIPNAQASQKQQVLDQLIDQELLVQKASELKLDREPNVLQAIENAKRQILAQAAAERVIGKPTEPSKSAIDDFYAKNPALFAERKNYEFVTFVLDKASYNDAVAKSLDTATTAAQVKSALDAAHIQFTTNETARAAEQLPMAMLPKFAAMNMGDILALQEGDKMVLLQLKATVPAPIAPKEAEPMIKRYLGNNEAQTQAEAKMKALKGAAKIEYLQRFASETAQAPKPNAEAGSATDESLKAGLKGLK</sequence>
<reference evidence="7 8" key="1">
    <citation type="submission" date="2020-07" db="EMBL/GenBank/DDBJ databases">
        <title>Complete genome sequence of Chitinibacter sp. 2T18.</title>
        <authorList>
            <person name="Bae J.-W."/>
            <person name="Choi J.-W."/>
        </authorList>
    </citation>
    <scope>NUCLEOTIDE SEQUENCE [LARGE SCALE GENOMIC DNA]</scope>
    <source>
        <strain evidence="7 8">2T18</strain>
    </source>
</reference>
<evidence type="ECO:0000256" key="4">
    <source>
        <dbReference type="ARBA" id="ARBA00023110"/>
    </source>
</evidence>
<comment type="catalytic activity">
    <reaction evidence="1">
        <text>[protein]-peptidylproline (omega=180) = [protein]-peptidylproline (omega=0)</text>
        <dbReference type="Rhea" id="RHEA:16237"/>
        <dbReference type="Rhea" id="RHEA-COMP:10747"/>
        <dbReference type="Rhea" id="RHEA-COMP:10748"/>
        <dbReference type="ChEBI" id="CHEBI:83833"/>
        <dbReference type="ChEBI" id="CHEBI:83834"/>
        <dbReference type="EC" id="5.2.1.8"/>
    </reaction>
</comment>
<dbReference type="NCBIfam" id="TIGR02925">
    <property type="entry name" value="cis_trans_EpsD"/>
    <property type="match status" value="1"/>
</dbReference>
<organism evidence="7 8">
    <name type="scientific">Chitinibacter bivalviorum</name>
    <dbReference type="NCBI Taxonomy" id="2739434"/>
    <lineage>
        <taxon>Bacteria</taxon>
        <taxon>Pseudomonadati</taxon>
        <taxon>Pseudomonadota</taxon>
        <taxon>Betaproteobacteria</taxon>
        <taxon>Neisseriales</taxon>
        <taxon>Chitinibacteraceae</taxon>
        <taxon>Chitinibacter</taxon>
    </lineage>
</organism>
<feature type="domain" description="PpiC" evidence="6">
    <location>
        <begin position="115"/>
        <end position="229"/>
    </location>
</feature>
<dbReference type="EC" id="5.2.1.8" evidence="3"/>
<evidence type="ECO:0000313" key="7">
    <source>
        <dbReference type="EMBL" id="QLG88225.1"/>
    </source>
</evidence>
<keyword evidence="4" id="KW-0697">Rotamase</keyword>
<keyword evidence="7" id="KW-0413">Isomerase</keyword>
<evidence type="ECO:0000256" key="3">
    <source>
        <dbReference type="ARBA" id="ARBA00013194"/>
    </source>
</evidence>
<dbReference type="InterPro" id="IPR014274">
    <property type="entry name" value="PPIase_EpsD"/>
</dbReference>
<dbReference type="SUPFAM" id="SSF109998">
    <property type="entry name" value="Triger factor/SurA peptide-binding domain-like"/>
    <property type="match status" value="1"/>
</dbReference>
<evidence type="ECO:0000259" key="6">
    <source>
        <dbReference type="Pfam" id="PF13145"/>
    </source>
</evidence>